<dbReference type="NCBIfam" id="TIGR01965">
    <property type="entry name" value="VCBS_repeat"/>
    <property type="match status" value="6"/>
</dbReference>
<evidence type="ECO:0000256" key="1">
    <source>
        <dbReference type="SAM" id="MobiDB-lite"/>
    </source>
</evidence>
<dbReference type="InterPro" id="IPR041690">
    <property type="entry name" value="Cadherin_5"/>
</dbReference>
<feature type="region of interest" description="Disordered" evidence="1">
    <location>
        <begin position="880"/>
        <end position="900"/>
    </location>
</feature>
<evidence type="ECO:0000313" key="3">
    <source>
        <dbReference type="EMBL" id="QZA76976.1"/>
    </source>
</evidence>
<feature type="compositionally biased region" description="Polar residues" evidence="1">
    <location>
        <begin position="2461"/>
        <end position="2475"/>
    </location>
</feature>
<dbReference type="NCBIfam" id="TIGR03661">
    <property type="entry name" value="T1SS_VCA0849"/>
    <property type="match status" value="1"/>
</dbReference>
<dbReference type="NCBIfam" id="NF033682">
    <property type="entry name" value="retention_LapA"/>
    <property type="match status" value="1"/>
</dbReference>
<dbReference type="Gene3D" id="3.40.50.410">
    <property type="entry name" value="von Willebrand factor, type A domain"/>
    <property type="match status" value="1"/>
</dbReference>
<sequence length="3263" mass="331135">MAKQINTPAASVTSKGTVTQIIGEVKVTSANGETRVLQVGDKINIGDTIQTGANGAVAIAFEGAGLMSLGNSDSLSITAELLANILKPAASAADDAAKIQELIAQGADPTQVAAASAAGAGEGENAGHSVVVLDSPNSRVGIETGFPTEGISVSGFNENVDPPSGEVAPEVVNTPPVASNDNSTGAANDTLTTLEDQPLTINLATLLANDVDADGDTLTVISVQAAVNGTVALVDGNVVFTPNPNYNGPASFTYTVTDGKGGVATATVNVGVTPVNDPPVANNDTSATNDALTTPEDQALTINPNTLLANDVDVDGDTLTITSVQAPVNGTVALVDGNVVFTPNPNYNGPASFTYTVTDGKGGVATATVNVGVTPVNDPPVANNDTSATNDALTTPEDQALTINPNTLLANDVDVDGDTLTITSVQAPVNGTVALVDGNVVFTPNPNYNGPASFTYTVTDGKGGVATATVNVGVTPVNDPPVANNDTSATNDALTTPEDQALTINPSTLLANDVDVDGDTLTITSVQAPVNGTVALVDGNVVFTPNPNYNGPASFTYTVTDGKGGVATATVNVGVTPVNDPPVANNDTSATNDALTTPEDQALTINPSSLLANDVDVDGDTLTITSVQAPVNGTVALVDGNVVFTPNPNYNGPASFTYTVTDGKGGVATATVNVGVIPVNDPPVANNDTSATNDALTTPEDQALTINPNTLLANDVDVDGDTLTITSVQAPVNGTVALVDGNVVFTPNPNYNGPASFTYTVTDGKGGVATATVNVGVTPVNDPPVANNDTSATNDALTTPEDQALTINPSTLLANDVDVDGDTLTITSVQAPVNGTVALVDGNVVFTPNPNYNGPASFTYTVTDGKGGVATATVNVGVTPVNDPPVATDDNSTSANDDALTTSEDHPLIITPATLLSNDIDVDGDTLTIISVQAPMNGTVAQVNGNVVFTPNANYNGPASFTYTVSDGNGGLATATVNINVTPVGEPVVSVTDENGLAQGDNSVVENNAQAVTGTFNLAADEGISQINIAGVVITLAQLNGLGSTPVTITTDLGSLTLNSFNPTTGMVSYSYLVESGAQDHSTGDNSVSDSFNIVLTDGIAQTSSDTLTILITDTAPVARNDQREMSEDAFNASSNPQPTFFIGEGENETQADLVQITGNVVANGAIGDVADSKGADATSVSRVQNANGLTDITSDNNGNFVIDGKYGHLTLNQDGSYTYTLFTKAEADAARNNNTGEGGNTADDYIFQGYDAIQGLAAAKTTFGEDESIQTIAAETANEVFTYTLTDSDGDSSNATLNININGSNDVPTISNVADIDFTEADVATAQDLSANGTVSFDDIDTNDVVDISYALSTGAVWSGGTLDASLKAALETGFIAGVTDSASPGSTPWSYTVNDANLDFLKAGEAITLTYTLTATDSANATASDTVTITITGTNDVPTISNVADIGFTELANASAQDLSASGSVSFNDIDTNDVVDISYALSTGAVWSGGTLDASLKAALETGFSAAVTDSAAPGSTPWSYTVNDANLDFLKAGETITLTYTLTATDSANATASDTVTITITGTNDAPTISNVADVGFTEAADASAQDLSANGSVSFNDIDTNDVVDISYTLTTGAVWSGGTLDASLKAALETGFSAAVTDSAAPGSTPWSYAVNDANLDFLKAGETITLTYTLTATDSANATASDTVTITITGSNDAPAISTNTGNEGNTNDVVYEAGLSAGSQAGVAAITATGTFTVGDADGLNDIKSLTIGNVTFRIGSGVDTATDQYVTALSDLNGKTVNTAHGSLHIDTYNAGVFTYTYTLSSTVNNATAADTQFSEVIELSISDGTASANTNITVTIIDDVPSAVNDNDSITEGGETVATGNVLTGLQVGDGDSNLTDGNADTFGADRPAQLLNIQFGNQSLSVANSGFTNIDGMYGTLSIAADGRYTYTLHNTDPLVQALDSTDPAVHDVFTYTLKDADGDRSTATLDISVNGSNDKPTISTNTGNEGNTNDAVNEAALAIGSAPTTDAEFAQGTFTLADADGLDDVQGIKVVSNGFSPVTFTDEQLEAIGSPDAVPLTFNTTNGVVTLTAYNSSTGVVSYQFELKTPTTDVDNVTETNSFTVAVTDNANLTVTSSYSAAATITFNIVDDVPTAVNDTDSITEDGETVATGNVLTGVQVGEGDSNSTDGNADTFGADRPAQLLNIQFGSQLLSVANSGFTNIDGMYGTLSIAADGRYTYTLHNTNPLVQALNSTDPAVHDVFTYTLEDADGDMSTATLDITVNGSNDGITLSNNVTDQLSDGNVYEAGLATGSKFDSNPATDPTTVTGSFTVTAVDGLSSVTLGTGAGNTATINFSQNGSGTWSATLTDTSAVSSLGNAITVTGATYNPTSHTWSISYSYTLLANETHNQPSNDTTLLDNIAISAVDTDGSAASGNLKITVNDDVPTAVADLDSVTEDSSLTATGNVITGNDVTTGQDSNSTDGNADTLGADRPATVVGVATGNHVSDTAQLSGNVGGSGIAGTYGTLVLNANGSYVYTLNNTANNVQELNSNQHPNDVFSYTIKDADGDWKTTTLTVAVNGSNDGITLSNNVTDQLSDGNVYEAGLATGSKFDSNPATDPTTVTGSFTVTAVDGLSSVTLGTGAGNTATINFSQNGSGTWSATLTDTSAVSSLGNAITVTGATYNPTSHTWSISYSYTLLANETHNQPSNDTTLLDNIAISAVDTDGSAASGNLKITVNDDTPIVAATRNIDAAASTMDTNLVLTLDLSGSMDWEFANDTNPEAGELSRLQLAKSALSALIDQYDALGNVKVMLVTFNGGADIHKSGSTTWLDAATAKSLLGALNADGSTNYDAGLQKVIDNFGASGKFTSTTSNNFQNVAYFMSDGDPNVSGHLTYGSNDSTTNSVGIVGDDVSDWQAFLTANKITSLAIGMGTGVTSGGGSVDNDALDPIAYNGATPQNTNSILVSNIADLPNTLQDSVPQPNIEVKLLGSTGSFGADGGHVQNITLNGHVFSFDGKVDNNASFSSSLGSFNSTTNEWTINSNGTNGKLVIDMDDGVGKYSYTQSANTNETLAFTLIDNDGDTASGNITMALNAILNGDAGNNILNGGDGNDRLLGNAGNDTLTGGIGNDVLMGGDGKDVLTGGAGNDFLNGGNGSDIFVLANSAANADMIQDFTIAEKVLGVVQGDVLDITDLLSGANLSNNGGVFAGHEGAFLKFASDGHGNTQVLFDADGSGGGSSVQVATLTGVVTPANPTDLLNTLLANGEITHH</sequence>
<dbReference type="PROSITE" id="PS00330">
    <property type="entry name" value="HEMOLYSIN_CALCIUM"/>
    <property type="match status" value="3"/>
</dbReference>
<dbReference type="InterPro" id="IPR036465">
    <property type="entry name" value="vWFA_dom_sf"/>
</dbReference>
<dbReference type="SMART" id="SM00327">
    <property type="entry name" value="VWA"/>
    <property type="match status" value="1"/>
</dbReference>
<dbReference type="SUPFAM" id="SSF51120">
    <property type="entry name" value="beta-Roll"/>
    <property type="match status" value="1"/>
</dbReference>
<feature type="domain" description="VWFA" evidence="2">
    <location>
        <begin position="2752"/>
        <end position="2972"/>
    </location>
</feature>
<gene>
    <name evidence="3" type="ORF">K4H28_11740</name>
</gene>
<dbReference type="InterPro" id="IPR018511">
    <property type="entry name" value="Hemolysin-typ_Ca-bd_CS"/>
</dbReference>
<dbReference type="Pfam" id="PF00353">
    <property type="entry name" value="HemolysinCabind"/>
    <property type="match status" value="2"/>
</dbReference>
<dbReference type="NCBIfam" id="NF012211">
    <property type="entry name" value="tand_rpt_95"/>
    <property type="match status" value="8"/>
</dbReference>
<dbReference type="InterPro" id="IPR010221">
    <property type="entry name" value="VCBS_dom"/>
</dbReference>
<evidence type="ECO:0000259" key="2">
    <source>
        <dbReference type="PROSITE" id="PS50234"/>
    </source>
</evidence>
<dbReference type="InterPro" id="IPR040853">
    <property type="entry name" value="RapA2_cadherin-like"/>
</dbReference>
<dbReference type="InterPro" id="IPR013783">
    <property type="entry name" value="Ig-like_fold"/>
</dbReference>
<dbReference type="Gene3D" id="2.60.40.2810">
    <property type="match status" value="8"/>
</dbReference>
<dbReference type="EMBL" id="CP081150">
    <property type="protein sequence ID" value="QZA76976.1"/>
    <property type="molecule type" value="Genomic_DNA"/>
</dbReference>
<protein>
    <submittedName>
        <fullName evidence="3">Retention module-containing protein</fullName>
    </submittedName>
</protein>
<dbReference type="PROSITE" id="PS50234">
    <property type="entry name" value="VWFA"/>
    <property type="match status" value="1"/>
</dbReference>
<evidence type="ECO:0000313" key="4">
    <source>
        <dbReference type="Proteomes" id="UP000825679"/>
    </source>
</evidence>
<name>A0ABX8Z334_9NEIS</name>
<dbReference type="Pfam" id="PF17892">
    <property type="entry name" value="Cadherin_5"/>
    <property type="match status" value="8"/>
</dbReference>
<dbReference type="PANTHER" id="PTHR45739">
    <property type="entry name" value="MATRIX PROTEIN, PUTATIVE-RELATED"/>
    <property type="match status" value="1"/>
</dbReference>
<accession>A0ABX8Z334</accession>
<dbReference type="InterPro" id="IPR011049">
    <property type="entry name" value="Serralysin-like_metalloprot_C"/>
</dbReference>
<dbReference type="SUPFAM" id="SSF53300">
    <property type="entry name" value="vWA-like"/>
    <property type="match status" value="1"/>
</dbReference>
<dbReference type="InterPro" id="IPR001343">
    <property type="entry name" value="Hemolysn_Ca-bd"/>
</dbReference>
<dbReference type="RefSeq" id="WP_221005373.1">
    <property type="nucleotide sequence ID" value="NZ_CP081150.1"/>
</dbReference>
<dbReference type="Proteomes" id="UP000825679">
    <property type="component" value="Chromosome"/>
</dbReference>
<feature type="compositionally biased region" description="Polar residues" evidence="1">
    <location>
        <begin position="889"/>
        <end position="900"/>
    </location>
</feature>
<reference evidence="3 4" key="1">
    <citation type="submission" date="2021-08" db="EMBL/GenBank/DDBJ databases">
        <title>complete genome sequencing of Deefgea sp. D25.</title>
        <authorList>
            <person name="Bae J.-W."/>
            <person name="Gim D.-H."/>
        </authorList>
    </citation>
    <scope>NUCLEOTIDE SEQUENCE [LARGE SCALE GENOMIC DNA]</scope>
    <source>
        <strain evidence="3 4">D25</strain>
    </source>
</reference>
<organism evidence="3 4">
    <name type="scientific">Deefgea tanakiae</name>
    <dbReference type="NCBI Taxonomy" id="2865840"/>
    <lineage>
        <taxon>Bacteria</taxon>
        <taxon>Pseudomonadati</taxon>
        <taxon>Pseudomonadota</taxon>
        <taxon>Betaproteobacteria</taxon>
        <taxon>Neisseriales</taxon>
        <taxon>Chitinibacteraceae</taxon>
        <taxon>Deefgea</taxon>
    </lineage>
</organism>
<dbReference type="Pfam" id="PF17803">
    <property type="entry name" value="Cadherin_4"/>
    <property type="match status" value="2"/>
</dbReference>
<dbReference type="InterPro" id="IPR002035">
    <property type="entry name" value="VWF_A"/>
</dbReference>
<dbReference type="InterPro" id="IPR047777">
    <property type="entry name" value="LapA-like_RM"/>
</dbReference>
<proteinExistence type="predicted"/>
<dbReference type="CDD" id="cd00198">
    <property type="entry name" value="vWFA"/>
    <property type="match status" value="1"/>
</dbReference>
<keyword evidence="4" id="KW-1185">Reference proteome</keyword>
<dbReference type="InterPro" id="IPR051561">
    <property type="entry name" value="FRAS1_ECM"/>
</dbReference>
<dbReference type="PANTHER" id="PTHR45739:SF11">
    <property type="entry name" value="FRAS1-RELATED EXTRACELLULAR MATRIX PROTEIN 1-LIKE ISOFORM X1"/>
    <property type="match status" value="1"/>
</dbReference>
<dbReference type="InterPro" id="IPR019960">
    <property type="entry name" value="T1SS_VCA0849"/>
</dbReference>
<dbReference type="Gene3D" id="2.60.40.10">
    <property type="entry name" value="Immunoglobulins"/>
    <property type="match status" value="2"/>
</dbReference>
<feature type="region of interest" description="Disordered" evidence="1">
    <location>
        <begin position="2461"/>
        <end position="2480"/>
    </location>
</feature>
<dbReference type="PRINTS" id="PR00313">
    <property type="entry name" value="CABNDNGRPT"/>
</dbReference>